<evidence type="ECO:0000313" key="4">
    <source>
        <dbReference type="EMBL" id="NMD87321.1"/>
    </source>
</evidence>
<dbReference type="NCBIfam" id="TIGR02532">
    <property type="entry name" value="IV_pilin_GFxxxE"/>
    <property type="match status" value="1"/>
</dbReference>
<reference evidence="4 5" key="1">
    <citation type="submission" date="2020-04" db="EMBL/GenBank/DDBJ databases">
        <authorList>
            <person name="Hitch T.C.A."/>
            <person name="Wylensek D."/>
            <person name="Clavel T."/>
        </authorList>
    </citation>
    <scope>NUCLEOTIDE SEQUENCE [LARGE SCALE GENOMIC DNA]</scope>
    <source>
        <strain evidence="4 5">COR2-253-APC-1A</strain>
    </source>
</reference>
<dbReference type="Pfam" id="PF07963">
    <property type="entry name" value="N_methyl"/>
    <property type="match status" value="1"/>
</dbReference>
<proteinExistence type="predicted"/>
<dbReference type="InterPro" id="IPR000983">
    <property type="entry name" value="Bac_GSPG_pilin"/>
</dbReference>
<keyword evidence="2" id="KW-0472">Membrane</keyword>
<evidence type="ECO:0000256" key="2">
    <source>
        <dbReference type="SAM" id="Phobius"/>
    </source>
</evidence>
<dbReference type="Proteomes" id="UP000576225">
    <property type="component" value="Unassembled WGS sequence"/>
</dbReference>
<dbReference type="PANTHER" id="PTHR30093">
    <property type="entry name" value="GENERAL SECRETION PATHWAY PROTEIN G"/>
    <property type="match status" value="1"/>
</dbReference>
<protein>
    <submittedName>
        <fullName evidence="4">Type II secretion system protein</fullName>
    </submittedName>
</protein>
<evidence type="ECO:0000259" key="3">
    <source>
        <dbReference type="Pfam" id="PF07596"/>
    </source>
</evidence>
<evidence type="ECO:0000313" key="5">
    <source>
        <dbReference type="Proteomes" id="UP000576225"/>
    </source>
</evidence>
<dbReference type="GO" id="GO:0015628">
    <property type="term" value="P:protein secretion by the type II secretion system"/>
    <property type="evidence" value="ECO:0007669"/>
    <property type="project" value="InterPro"/>
</dbReference>
<feature type="transmembrane region" description="Helical" evidence="2">
    <location>
        <begin position="16"/>
        <end position="40"/>
    </location>
</feature>
<dbReference type="Pfam" id="PF07596">
    <property type="entry name" value="SBP_bac_10"/>
    <property type="match status" value="1"/>
</dbReference>
<dbReference type="InterPro" id="IPR045584">
    <property type="entry name" value="Pilin-like"/>
</dbReference>
<organism evidence="4 5">
    <name type="scientific">Victivallis vadensis</name>
    <dbReference type="NCBI Taxonomy" id="172901"/>
    <lineage>
        <taxon>Bacteria</taxon>
        <taxon>Pseudomonadati</taxon>
        <taxon>Lentisphaerota</taxon>
        <taxon>Lentisphaeria</taxon>
        <taxon>Victivallales</taxon>
        <taxon>Victivallaceae</taxon>
        <taxon>Victivallis</taxon>
    </lineage>
</organism>
<dbReference type="GO" id="GO:0015627">
    <property type="term" value="C:type II protein secretion system complex"/>
    <property type="evidence" value="ECO:0007669"/>
    <property type="project" value="InterPro"/>
</dbReference>
<dbReference type="SUPFAM" id="SSF54523">
    <property type="entry name" value="Pili subunits"/>
    <property type="match status" value="1"/>
</dbReference>
<dbReference type="EMBL" id="JABAEW010000022">
    <property type="protein sequence ID" value="NMD87321.1"/>
    <property type="molecule type" value="Genomic_DNA"/>
</dbReference>
<keyword evidence="2" id="KW-0812">Transmembrane</keyword>
<feature type="domain" description="DUF1559" evidence="3">
    <location>
        <begin position="43"/>
        <end position="73"/>
    </location>
</feature>
<dbReference type="AlphaFoldDB" id="A0A848AWN2"/>
<dbReference type="Gene3D" id="3.30.700.10">
    <property type="entry name" value="Glycoprotein, Type 4 Pilin"/>
    <property type="match status" value="1"/>
</dbReference>
<sequence>MPLVGFAPPAPRRKRWFTLIELLVVIAIIAILASMLLPALNLAREKARSATCINQLKQMGMAHQMYSGDNDDFIAPCRVQSDSAVSPYGAKQSVRWPLALGPYARELFLMKYRKGLYIPNGGFFGLWPQEMQRYSVPLCPSYTVGSRWRDCLGNEVGNDEDLYEVGFGGYGQSIYLSPGSNPWLKVGRVRQPSMVMINNDNAFDQSGRNWRCNAARFPHAGAHNYLLVDGHAASAPDKAYTHWGNENELAPFFWYPDATRPYSNKYNNK</sequence>
<dbReference type="PRINTS" id="PR00813">
    <property type="entry name" value="BCTERIALGSPG"/>
</dbReference>
<comment type="caution">
    <text evidence="4">The sequence shown here is derived from an EMBL/GenBank/DDBJ whole genome shotgun (WGS) entry which is preliminary data.</text>
</comment>
<name>A0A848AWN2_9BACT</name>
<keyword evidence="1" id="KW-0488">Methylation</keyword>
<evidence type="ECO:0000256" key="1">
    <source>
        <dbReference type="ARBA" id="ARBA00022481"/>
    </source>
</evidence>
<dbReference type="InterPro" id="IPR012902">
    <property type="entry name" value="N_methyl_site"/>
</dbReference>
<gene>
    <name evidence="4" type="ORF">HF882_12070</name>
</gene>
<keyword evidence="2" id="KW-1133">Transmembrane helix</keyword>
<dbReference type="InterPro" id="IPR011453">
    <property type="entry name" value="DUF1559"/>
</dbReference>
<accession>A0A848AWN2</accession>